<dbReference type="PROSITE" id="PS51257">
    <property type="entry name" value="PROKAR_LIPOPROTEIN"/>
    <property type="match status" value="1"/>
</dbReference>
<gene>
    <name evidence="2" type="ORF">DW191_15415</name>
</gene>
<keyword evidence="1" id="KW-0732">Signal</keyword>
<evidence type="ECO:0000313" key="3">
    <source>
        <dbReference type="Proteomes" id="UP000283732"/>
    </source>
</evidence>
<organism evidence="2 3">
    <name type="scientific">Parabacteroides merdae</name>
    <dbReference type="NCBI Taxonomy" id="46503"/>
    <lineage>
        <taxon>Bacteria</taxon>
        <taxon>Pseudomonadati</taxon>
        <taxon>Bacteroidota</taxon>
        <taxon>Bacteroidia</taxon>
        <taxon>Bacteroidales</taxon>
        <taxon>Tannerellaceae</taxon>
        <taxon>Parabacteroides</taxon>
    </lineage>
</organism>
<evidence type="ECO:0000256" key="1">
    <source>
        <dbReference type="SAM" id="SignalP"/>
    </source>
</evidence>
<dbReference type="AlphaFoldDB" id="A0A3R6L7D8"/>
<dbReference type="Proteomes" id="UP000283732">
    <property type="component" value="Unassembled WGS sequence"/>
</dbReference>
<accession>A0A3R6L7D8</accession>
<evidence type="ECO:0008006" key="4">
    <source>
        <dbReference type="Google" id="ProtNLM"/>
    </source>
</evidence>
<feature type="chain" id="PRO_5018693722" description="Lipoprotein" evidence="1">
    <location>
        <begin position="19"/>
        <end position="210"/>
    </location>
</feature>
<proteinExistence type="predicted"/>
<feature type="signal peptide" evidence="1">
    <location>
        <begin position="1"/>
        <end position="18"/>
    </location>
</feature>
<dbReference type="EMBL" id="QRKC01000008">
    <property type="protein sequence ID" value="RHH75280.1"/>
    <property type="molecule type" value="Genomic_DNA"/>
</dbReference>
<sequence length="210" mass="23033">MNKLNLAAIALCTGITFACSPKASMVKGVICDATINTLTVVSEEGDTLSFSTLDAERGVTDGILLDDTAIVYHSGKYKTGMKAQKIVVVPGRRNMVGGDRDKHGCIGSAGYQWSEVQQDCIRVFEKGIRMKAVDGSQSAFIVFSPDSTQVELFFSSGDKNEILDRRSLPSGGYAWNVEDDDTKNVRRINGKWTISQRGKTIYSQEEFQNK</sequence>
<name>A0A3R6L7D8_9BACT</name>
<comment type="caution">
    <text evidence="2">The sequence shown here is derived from an EMBL/GenBank/DDBJ whole genome shotgun (WGS) entry which is preliminary data.</text>
</comment>
<protein>
    <recommendedName>
        <fullName evidence="4">Lipoprotein</fullName>
    </recommendedName>
</protein>
<dbReference type="RefSeq" id="WP_122291410.1">
    <property type="nucleotide sequence ID" value="NZ_JAQEXX010000012.1"/>
</dbReference>
<reference evidence="2 3" key="1">
    <citation type="submission" date="2018-08" db="EMBL/GenBank/DDBJ databases">
        <title>A genome reference for cultivated species of the human gut microbiota.</title>
        <authorList>
            <person name="Zou Y."/>
            <person name="Xue W."/>
            <person name="Luo G."/>
        </authorList>
    </citation>
    <scope>NUCLEOTIDE SEQUENCE [LARGE SCALE GENOMIC DNA]</scope>
    <source>
        <strain evidence="2 3">AM16-50</strain>
    </source>
</reference>
<evidence type="ECO:0000313" key="2">
    <source>
        <dbReference type="EMBL" id="RHH75280.1"/>
    </source>
</evidence>